<keyword evidence="2" id="KW-1185">Reference proteome</keyword>
<reference evidence="2" key="1">
    <citation type="journal article" date="2019" name="Int. J. Syst. Evol. Microbiol.">
        <title>The Global Catalogue of Microorganisms (GCM) 10K type strain sequencing project: providing services to taxonomists for standard genome sequencing and annotation.</title>
        <authorList>
            <consortium name="The Broad Institute Genomics Platform"/>
            <consortium name="The Broad Institute Genome Sequencing Center for Infectious Disease"/>
            <person name="Wu L."/>
            <person name="Ma J."/>
        </authorList>
    </citation>
    <scope>NUCLEOTIDE SEQUENCE [LARGE SCALE GENOMIC DNA]</scope>
    <source>
        <strain evidence="2">CGMCC 4.7106</strain>
    </source>
</reference>
<comment type="caution">
    <text evidence="1">The sequence shown here is derived from an EMBL/GenBank/DDBJ whole genome shotgun (WGS) entry which is preliminary data.</text>
</comment>
<gene>
    <name evidence="1" type="ORF">ACFPUY_42705</name>
</gene>
<dbReference type="Proteomes" id="UP001596096">
    <property type="component" value="Unassembled WGS sequence"/>
</dbReference>
<protein>
    <submittedName>
        <fullName evidence="1">Uncharacterized protein</fullName>
    </submittedName>
</protein>
<name>A0ABW1CA73_9ACTN</name>
<organism evidence="1 2">
    <name type="scientific">Nonomuraea harbinensis</name>
    <dbReference type="NCBI Taxonomy" id="1286938"/>
    <lineage>
        <taxon>Bacteria</taxon>
        <taxon>Bacillati</taxon>
        <taxon>Actinomycetota</taxon>
        <taxon>Actinomycetes</taxon>
        <taxon>Streptosporangiales</taxon>
        <taxon>Streptosporangiaceae</taxon>
        <taxon>Nonomuraea</taxon>
    </lineage>
</organism>
<evidence type="ECO:0000313" key="2">
    <source>
        <dbReference type="Proteomes" id="UP001596096"/>
    </source>
</evidence>
<sequence>MTTFYVLDQLGTSSAARLSQIDLAPEGLPSRHLTGGWWQAPADGAPHPLHRAAGRAARRQRELLRYLWNTDVPVADVVCERDLRPGHETVTAYSGLRLRDAVHHVFIGGTPPADSRVDDLHEVTVISGGCHFSTRAARLVTESGRSVPITSLRRDQVGEPVVGLRLDDDLTVSEAETAARLPAVGAGVLSRVPPNVPVRVVLDVPDAATALTLLQAAQHGEVPAGLLLEWCEAVAARHPRLAGLHAESWRAALTYAPRVRPVRVEGSAELETVGAYLRHALSCGRVPSTAELVDLVAAQDRLWRLLVQVAPPTTPVELAELSYVAAQLRAAVSTPHAPRLAIAVENVYETKIQQRSSALARALRAEMPNARFPLVGLYPLGRLWVRDTDGAIRLNLHTHDPGRWAVDEHGHKIDLIQLATGLYTAATRPLAGHG</sequence>
<evidence type="ECO:0000313" key="1">
    <source>
        <dbReference type="EMBL" id="MFC5821835.1"/>
    </source>
</evidence>
<proteinExistence type="predicted"/>
<dbReference type="RefSeq" id="WP_219550294.1">
    <property type="nucleotide sequence ID" value="NZ_JAHKRN010000057.1"/>
</dbReference>
<dbReference type="EMBL" id="JBHSNW010000040">
    <property type="protein sequence ID" value="MFC5821835.1"/>
    <property type="molecule type" value="Genomic_DNA"/>
</dbReference>
<accession>A0ABW1CA73</accession>